<evidence type="ECO:0000259" key="10">
    <source>
        <dbReference type="PROSITE" id="PS50111"/>
    </source>
</evidence>
<dbReference type="Pfam" id="PF00672">
    <property type="entry name" value="HAMP"/>
    <property type="match status" value="1"/>
</dbReference>
<protein>
    <submittedName>
        <fullName evidence="12">Methyl-accepting chemotaxis protein</fullName>
    </submittedName>
</protein>
<dbReference type="Gene3D" id="1.10.287.950">
    <property type="entry name" value="Methyl-accepting chemotaxis protein"/>
    <property type="match status" value="1"/>
</dbReference>
<keyword evidence="6 8" id="KW-0807">Transducer</keyword>
<comment type="similarity">
    <text evidence="7">Belongs to the methyl-accepting chemotaxis (MCP) protein family.</text>
</comment>
<dbReference type="InterPro" id="IPR003660">
    <property type="entry name" value="HAMP_dom"/>
</dbReference>
<evidence type="ECO:0000313" key="12">
    <source>
        <dbReference type="EMBL" id="MBB3113514.1"/>
    </source>
</evidence>
<proteinExistence type="inferred from homology"/>
<dbReference type="CDD" id="cd06225">
    <property type="entry name" value="HAMP"/>
    <property type="match status" value="1"/>
</dbReference>
<feature type="domain" description="Methyl-accepting transducer" evidence="10">
    <location>
        <begin position="277"/>
        <end position="513"/>
    </location>
</feature>
<feature type="transmembrane region" description="Helical" evidence="9">
    <location>
        <begin position="12"/>
        <end position="30"/>
    </location>
</feature>
<dbReference type="GO" id="GO:0005886">
    <property type="term" value="C:plasma membrane"/>
    <property type="evidence" value="ECO:0007669"/>
    <property type="project" value="UniProtKB-SubCell"/>
</dbReference>
<dbReference type="Pfam" id="PF17202">
    <property type="entry name" value="sCache_3_3"/>
    <property type="match status" value="1"/>
</dbReference>
<reference evidence="12 13" key="1">
    <citation type="submission" date="2020-08" db="EMBL/GenBank/DDBJ databases">
        <title>Genomic Encyclopedia of Type Strains, Phase III (KMG-III): the genomes of soil and plant-associated and newly described type strains.</title>
        <authorList>
            <person name="Whitman W."/>
        </authorList>
    </citation>
    <scope>NUCLEOTIDE SEQUENCE [LARGE SCALE GENOMIC DNA]</scope>
    <source>
        <strain evidence="12 13">CECT 5862</strain>
    </source>
</reference>
<dbReference type="Proteomes" id="UP000570361">
    <property type="component" value="Unassembled WGS sequence"/>
</dbReference>
<evidence type="ECO:0000256" key="1">
    <source>
        <dbReference type="ARBA" id="ARBA00004651"/>
    </source>
</evidence>
<keyword evidence="5 9" id="KW-0472">Membrane</keyword>
<dbReference type="PROSITE" id="PS50111">
    <property type="entry name" value="CHEMOTAXIS_TRANSDUC_2"/>
    <property type="match status" value="1"/>
</dbReference>
<dbReference type="InterPro" id="IPR004090">
    <property type="entry name" value="Chemotax_Me-accpt_rcpt"/>
</dbReference>
<dbReference type="SUPFAM" id="SSF58104">
    <property type="entry name" value="Methyl-accepting chemotaxis protein (MCP) signaling domain"/>
    <property type="match status" value="1"/>
</dbReference>
<keyword evidence="3 9" id="KW-0812">Transmembrane</keyword>
<evidence type="ECO:0000256" key="4">
    <source>
        <dbReference type="ARBA" id="ARBA00022989"/>
    </source>
</evidence>
<evidence type="ECO:0000256" key="5">
    <source>
        <dbReference type="ARBA" id="ARBA00023136"/>
    </source>
</evidence>
<dbReference type="SMART" id="SM00304">
    <property type="entry name" value="HAMP"/>
    <property type="match status" value="1"/>
</dbReference>
<dbReference type="InterPro" id="IPR004089">
    <property type="entry name" value="MCPsignal_dom"/>
</dbReference>
<dbReference type="SMART" id="SM00283">
    <property type="entry name" value="MA"/>
    <property type="match status" value="1"/>
</dbReference>
<feature type="domain" description="HAMP" evidence="11">
    <location>
        <begin position="206"/>
        <end position="258"/>
    </location>
</feature>
<dbReference type="PANTHER" id="PTHR32089:SF112">
    <property type="entry name" value="LYSOZYME-LIKE PROTEIN-RELATED"/>
    <property type="match status" value="1"/>
</dbReference>
<evidence type="ECO:0000256" key="2">
    <source>
        <dbReference type="ARBA" id="ARBA00022475"/>
    </source>
</evidence>
<keyword evidence="4 9" id="KW-1133">Transmembrane helix</keyword>
<dbReference type="PANTHER" id="PTHR32089">
    <property type="entry name" value="METHYL-ACCEPTING CHEMOTAXIS PROTEIN MCPB"/>
    <property type="match status" value="1"/>
</dbReference>
<comment type="caution">
    <text evidence="12">The sequence shown here is derived from an EMBL/GenBank/DDBJ whole genome shotgun (WGS) entry which is preliminary data.</text>
</comment>
<dbReference type="Gene3D" id="6.10.340.10">
    <property type="match status" value="1"/>
</dbReference>
<dbReference type="GO" id="GO:0007165">
    <property type="term" value="P:signal transduction"/>
    <property type="evidence" value="ECO:0007669"/>
    <property type="project" value="UniProtKB-KW"/>
</dbReference>
<dbReference type="EMBL" id="JACHXK010000019">
    <property type="protein sequence ID" value="MBB3113514.1"/>
    <property type="molecule type" value="Genomic_DNA"/>
</dbReference>
<keyword evidence="2" id="KW-1003">Cell membrane</keyword>
<dbReference type="PROSITE" id="PS50885">
    <property type="entry name" value="HAMP"/>
    <property type="match status" value="1"/>
</dbReference>
<gene>
    <name evidence="12" type="ORF">FHS18_005626</name>
</gene>
<keyword evidence="13" id="KW-1185">Reference proteome</keyword>
<evidence type="ECO:0000256" key="6">
    <source>
        <dbReference type="ARBA" id="ARBA00023224"/>
    </source>
</evidence>
<feature type="transmembrane region" description="Helical" evidence="9">
    <location>
        <begin position="186"/>
        <end position="205"/>
    </location>
</feature>
<accession>A0A7W5B3J1</accession>
<dbReference type="InterPro" id="IPR033463">
    <property type="entry name" value="sCache_3"/>
</dbReference>
<dbReference type="InterPro" id="IPR029151">
    <property type="entry name" value="Sensor-like_sf"/>
</dbReference>
<evidence type="ECO:0000256" key="8">
    <source>
        <dbReference type="PROSITE-ProRule" id="PRU00284"/>
    </source>
</evidence>
<evidence type="ECO:0000259" key="11">
    <source>
        <dbReference type="PROSITE" id="PS50885"/>
    </source>
</evidence>
<dbReference type="SUPFAM" id="SSF103190">
    <property type="entry name" value="Sensory domain-like"/>
    <property type="match status" value="1"/>
</dbReference>
<sequence length="563" mass="60259">MRLKQSLLVKLLLAFVVILALFSIVLNYYVGSNIKDKMILAAQEKLNSDMALSESLLAARYPGDWSIQNGQLLKGNVALNNNFDFVDEVGRLTGDTVTIFMNDTRIATNVMKDGARAVNSTVSAAVNEVVLQSNQTYIGEADVVGTLNQTIYKPIHDAAGQVIGIFYVGVPSTPFDEMAADAQREIMIISFIILVIALLACYFMSRPTLLSIRQLVQLTDRIANKDLSEPIVVKSKDEIGMLGRSFEQMRVNLSDMVSQLGSMAVSLKENSSGLSEAAVHTERSSAEVAASIQQVAAGARAQADLTHTIQSKMAVNLDKVQDGSLKMEETLTHATEATSMARQGEEAINAAIGNLSSVTATVEYATNAIQQLGTRSEEIGSFIDDIANIASQTNLLALNAAIEAARAGEHGKGFSVVAQEVRKLAEQSSHSAERIANLIHQVRQETDETVRNMESHLTDVEAQVSSLTQGGKALKDIVLSTSITKDNASSMRILLQELNASSKEVMEAIGSINELVEAAAGAGQQVASAADQQTVTVKGISVSSKDVAAIAGELNNQIKAFQV</sequence>
<evidence type="ECO:0000256" key="7">
    <source>
        <dbReference type="ARBA" id="ARBA00029447"/>
    </source>
</evidence>
<dbReference type="PRINTS" id="PR00260">
    <property type="entry name" value="CHEMTRNSDUCR"/>
</dbReference>
<evidence type="ECO:0000313" key="13">
    <source>
        <dbReference type="Proteomes" id="UP000570361"/>
    </source>
</evidence>
<dbReference type="Pfam" id="PF00015">
    <property type="entry name" value="MCPsignal"/>
    <property type="match status" value="1"/>
</dbReference>
<evidence type="ECO:0000256" key="9">
    <source>
        <dbReference type="SAM" id="Phobius"/>
    </source>
</evidence>
<organism evidence="12 13">
    <name type="scientific">Paenibacillus phyllosphaerae</name>
    <dbReference type="NCBI Taxonomy" id="274593"/>
    <lineage>
        <taxon>Bacteria</taxon>
        <taxon>Bacillati</taxon>
        <taxon>Bacillota</taxon>
        <taxon>Bacilli</taxon>
        <taxon>Bacillales</taxon>
        <taxon>Paenibacillaceae</taxon>
        <taxon>Paenibacillus</taxon>
    </lineage>
</organism>
<dbReference type="GO" id="GO:0006935">
    <property type="term" value="P:chemotaxis"/>
    <property type="evidence" value="ECO:0007669"/>
    <property type="project" value="InterPro"/>
</dbReference>
<dbReference type="AlphaFoldDB" id="A0A7W5B3J1"/>
<dbReference type="RefSeq" id="WP_183603588.1">
    <property type="nucleotide sequence ID" value="NZ_JACHXK010000019.1"/>
</dbReference>
<evidence type="ECO:0000256" key="3">
    <source>
        <dbReference type="ARBA" id="ARBA00022692"/>
    </source>
</evidence>
<dbReference type="GO" id="GO:0004888">
    <property type="term" value="F:transmembrane signaling receptor activity"/>
    <property type="evidence" value="ECO:0007669"/>
    <property type="project" value="InterPro"/>
</dbReference>
<comment type="subcellular location">
    <subcellularLocation>
        <location evidence="1">Cell membrane</location>
        <topology evidence="1">Multi-pass membrane protein</topology>
    </subcellularLocation>
</comment>
<name>A0A7W5B3J1_9BACL</name>